<dbReference type="EMBL" id="JBJQOH010000001">
    <property type="protein sequence ID" value="KAL3701748.1"/>
    <property type="molecule type" value="Genomic_DNA"/>
</dbReference>
<evidence type="ECO:0000313" key="2">
    <source>
        <dbReference type="EMBL" id="KAL3701748.1"/>
    </source>
</evidence>
<evidence type="ECO:0000313" key="3">
    <source>
        <dbReference type="Proteomes" id="UP001633002"/>
    </source>
</evidence>
<accession>A0ABD3IDL0</accession>
<name>A0ABD3IDL0_9MARC</name>
<dbReference type="Proteomes" id="UP001633002">
    <property type="component" value="Unassembled WGS sequence"/>
</dbReference>
<dbReference type="CDD" id="cd00303">
    <property type="entry name" value="retropepsin_like"/>
    <property type="match status" value="1"/>
</dbReference>
<sequence length="631" mass="72101">MDVNRVPEDEMIRSFELAVILELRGDVRGLMSQARTKWEQFARLMREHYFLEDSERVTKKLFLEWVEQPDKKLSTTALLKEFDSKFSLLRRVERMMLEDSKTELFLRAADLELQEKLEMRLEDNQAEGGLTTDWRRVQEAVELLEKLEHRKEKEMIRRFVPIAHAVVPTVPGVPVGPVAPQRIVVPQKVDPSLEEIMKGMRDLSIKLTRLEEKSSGDAAPKPAPRQGWVQRCIWCDGTDHARKECEEFFAMMGRGTIFWNDGKVALRDTGEFLATNFGKGGMKKIVEDYLAAHSVAVIEAACYGLEVEDGDGNDFTLEGYVKPSQLWKYAMTSMREEKTPIEVLARTASTIRSETGWNDPVETLAIYAYIAKSQHEALVEEKRRRDDADEGTSTKRQTRGEKTREPAPPSEIPMVDVPLSTDKGKKPVKEKGKGHAYKLQSDIEAATDLKAVLEERVLDAEVKFSLRQIVGIAKKEFHDIINDIVKRKRQLTEDTAEALAHALGADLTEDAAKVIARAFGAERRDDDGCCQQMHEKKSLRVRFDNEEEEIRMNPSHYTRDHWAKATGEIMIKLDGLEEPVVALIDHGSEINLMSKNIYEKRIWPIDTDHNWKIKAANNTHGGFFSIREDQK</sequence>
<organism evidence="2 3">
    <name type="scientific">Riccia sorocarpa</name>
    <dbReference type="NCBI Taxonomy" id="122646"/>
    <lineage>
        <taxon>Eukaryota</taxon>
        <taxon>Viridiplantae</taxon>
        <taxon>Streptophyta</taxon>
        <taxon>Embryophyta</taxon>
        <taxon>Marchantiophyta</taxon>
        <taxon>Marchantiopsida</taxon>
        <taxon>Marchantiidae</taxon>
        <taxon>Marchantiales</taxon>
        <taxon>Ricciaceae</taxon>
        <taxon>Riccia</taxon>
    </lineage>
</organism>
<feature type="compositionally biased region" description="Basic and acidic residues" evidence="1">
    <location>
        <begin position="422"/>
        <end position="433"/>
    </location>
</feature>
<protein>
    <recommendedName>
        <fullName evidence="4">Peptidase A2 domain-containing protein</fullName>
    </recommendedName>
</protein>
<reference evidence="2 3" key="1">
    <citation type="submission" date="2024-09" db="EMBL/GenBank/DDBJ databases">
        <title>Chromosome-scale assembly of Riccia sorocarpa.</title>
        <authorList>
            <person name="Paukszto L."/>
        </authorList>
    </citation>
    <scope>NUCLEOTIDE SEQUENCE [LARGE SCALE GENOMIC DNA]</scope>
    <source>
        <strain evidence="2">LP-2024</strain>
        <tissue evidence="2">Aerial parts of the thallus</tissue>
    </source>
</reference>
<keyword evidence="3" id="KW-1185">Reference proteome</keyword>
<feature type="region of interest" description="Disordered" evidence="1">
    <location>
        <begin position="380"/>
        <end position="433"/>
    </location>
</feature>
<evidence type="ECO:0000256" key="1">
    <source>
        <dbReference type="SAM" id="MobiDB-lite"/>
    </source>
</evidence>
<evidence type="ECO:0008006" key="4">
    <source>
        <dbReference type="Google" id="ProtNLM"/>
    </source>
</evidence>
<gene>
    <name evidence="2" type="ORF">R1sor_019770</name>
</gene>
<proteinExistence type="predicted"/>
<dbReference type="AlphaFoldDB" id="A0ABD3IDL0"/>
<comment type="caution">
    <text evidence="2">The sequence shown here is derived from an EMBL/GenBank/DDBJ whole genome shotgun (WGS) entry which is preliminary data.</text>
</comment>